<evidence type="ECO:0000313" key="2">
    <source>
        <dbReference type="EMBL" id="KAJ7658560.1"/>
    </source>
</evidence>
<keyword evidence="1" id="KW-1133">Transmembrane helix</keyword>
<keyword evidence="1" id="KW-0472">Membrane</keyword>
<keyword evidence="1" id="KW-0812">Transmembrane</keyword>
<evidence type="ECO:0000256" key="1">
    <source>
        <dbReference type="SAM" id="Phobius"/>
    </source>
</evidence>
<protein>
    <submittedName>
        <fullName evidence="2">Uncharacterized protein</fullName>
    </submittedName>
</protein>
<reference evidence="2" key="1">
    <citation type="submission" date="2023-03" db="EMBL/GenBank/DDBJ databases">
        <title>Massive genome expansion in bonnet fungi (Mycena s.s.) driven by repeated elements and novel gene families across ecological guilds.</title>
        <authorList>
            <consortium name="Lawrence Berkeley National Laboratory"/>
            <person name="Harder C.B."/>
            <person name="Miyauchi S."/>
            <person name="Viragh M."/>
            <person name="Kuo A."/>
            <person name="Thoen E."/>
            <person name="Andreopoulos B."/>
            <person name="Lu D."/>
            <person name="Skrede I."/>
            <person name="Drula E."/>
            <person name="Henrissat B."/>
            <person name="Morin E."/>
            <person name="Kohler A."/>
            <person name="Barry K."/>
            <person name="LaButti K."/>
            <person name="Morin E."/>
            <person name="Salamov A."/>
            <person name="Lipzen A."/>
            <person name="Mereny Z."/>
            <person name="Hegedus B."/>
            <person name="Baldrian P."/>
            <person name="Stursova M."/>
            <person name="Weitz H."/>
            <person name="Taylor A."/>
            <person name="Grigoriev I.V."/>
            <person name="Nagy L.G."/>
            <person name="Martin F."/>
            <person name="Kauserud H."/>
        </authorList>
    </citation>
    <scope>NUCLEOTIDE SEQUENCE</scope>
    <source>
        <strain evidence="2">CBHHK067</strain>
    </source>
</reference>
<keyword evidence="3" id="KW-1185">Reference proteome</keyword>
<proteinExistence type="predicted"/>
<dbReference type="EMBL" id="JARKIE010000277">
    <property type="protein sequence ID" value="KAJ7658560.1"/>
    <property type="molecule type" value="Genomic_DNA"/>
</dbReference>
<sequence length="150" mass="16820">MTSARFATQVVVIAIEALVVLVGTAVLLRNHRRDFVIAMAHGLRAPCGGYRALSTTLPRRLKKLPKRALDLRYWEWRTNRRRPVYPEFTAPPERRIRNNLAKGEANPFCGGAEAEWDGESFGVASYTEGLGYEDLPALSPAVFRAHRAQT</sequence>
<dbReference type="AlphaFoldDB" id="A0AAD7CQS5"/>
<evidence type="ECO:0000313" key="3">
    <source>
        <dbReference type="Proteomes" id="UP001221757"/>
    </source>
</evidence>
<feature type="transmembrane region" description="Helical" evidence="1">
    <location>
        <begin position="6"/>
        <end position="28"/>
    </location>
</feature>
<dbReference type="Proteomes" id="UP001221757">
    <property type="component" value="Unassembled WGS sequence"/>
</dbReference>
<name>A0AAD7CQS5_MYCRO</name>
<organism evidence="2 3">
    <name type="scientific">Mycena rosella</name>
    <name type="common">Pink bonnet</name>
    <name type="synonym">Agaricus rosellus</name>
    <dbReference type="NCBI Taxonomy" id="1033263"/>
    <lineage>
        <taxon>Eukaryota</taxon>
        <taxon>Fungi</taxon>
        <taxon>Dikarya</taxon>
        <taxon>Basidiomycota</taxon>
        <taxon>Agaricomycotina</taxon>
        <taxon>Agaricomycetes</taxon>
        <taxon>Agaricomycetidae</taxon>
        <taxon>Agaricales</taxon>
        <taxon>Marasmiineae</taxon>
        <taxon>Mycenaceae</taxon>
        <taxon>Mycena</taxon>
    </lineage>
</organism>
<gene>
    <name evidence="2" type="ORF">B0H17DRAFT_1213107</name>
</gene>
<accession>A0AAD7CQS5</accession>
<comment type="caution">
    <text evidence="2">The sequence shown here is derived from an EMBL/GenBank/DDBJ whole genome shotgun (WGS) entry which is preliminary data.</text>
</comment>